<dbReference type="RefSeq" id="XP_004023800.1">
    <property type="nucleotide sequence ID" value="XM_004023751.1"/>
</dbReference>
<dbReference type="SMART" id="SM00317">
    <property type="entry name" value="SET"/>
    <property type="match status" value="1"/>
</dbReference>
<evidence type="ECO:0000313" key="5">
    <source>
        <dbReference type="Proteomes" id="UP000008983"/>
    </source>
</evidence>
<dbReference type="Proteomes" id="UP000008983">
    <property type="component" value="Unassembled WGS sequence"/>
</dbReference>
<keyword evidence="4" id="KW-0808">Transferase</keyword>
<proteinExistence type="predicted"/>
<dbReference type="GO" id="GO:0031507">
    <property type="term" value="P:heterochromatin formation"/>
    <property type="evidence" value="ECO:0007669"/>
    <property type="project" value="TreeGrafter"/>
</dbReference>
<dbReference type="InParanoid" id="G0R6J0"/>
<evidence type="ECO:0000256" key="2">
    <source>
        <dbReference type="ARBA" id="ARBA00023163"/>
    </source>
</evidence>
<keyword evidence="2" id="KW-0804">Transcription</keyword>
<dbReference type="InterPro" id="IPR045318">
    <property type="entry name" value="EZH1/2-like"/>
</dbReference>
<dbReference type="PANTHER" id="PTHR45747:SF4">
    <property type="entry name" value="HISTONE-LYSINE N-METHYLTRANSFERASE E(Z)"/>
    <property type="match status" value="1"/>
</dbReference>
<dbReference type="Gene3D" id="2.170.270.10">
    <property type="entry name" value="SET domain"/>
    <property type="match status" value="1"/>
</dbReference>
<dbReference type="AlphaFoldDB" id="G0R6J0"/>
<reference evidence="4 5" key="1">
    <citation type="submission" date="2011-07" db="EMBL/GenBank/DDBJ databases">
        <authorList>
            <person name="Coyne R."/>
            <person name="Brami D."/>
            <person name="Johnson J."/>
            <person name="Hostetler J."/>
            <person name="Hannick L."/>
            <person name="Clark T."/>
            <person name="Cassidy-Hanley D."/>
            <person name="Inman J."/>
        </authorList>
    </citation>
    <scope>NUCLEOTIDE SEQUENCE [LARGE SCALE GENOMIC DNA]</scope>
    <source>
        <strain evidence="4 5">G5</strain>
    </source>
</reference>
<dbReference type="GO" id="GO:0032259">
    <property type="term" value="P:methylation"/>
    <property type="evidence" value="ECO:0007669"/>
    <property type="project" value="UniProtKB-KW"/>
</dbReference>
<protein>
    <submittedName>
        <fullName evidence="4">Medea, putative</fullName>
        <ecNumber evidence="4">2.1.1.43</ecNumber>
    </submittedName>
</protein>
<keyword evidence="5" id="KW-1185">Reference proteome</keyword>
<organism evidence="4 5">
    <name type="scientific">Ichthyophthirius multifiliis</name>
    <name type="common">White spot disease agent</name>
    <name type="synonym">Ich</name>
    <dbReference type="NCBI Taxonomy" id="5932"/>
    <lineage>
        <taxon>Eukaryota</taxon>
        <taxon>Sar</taxon>
        <taxon>Alveolata</taxon>
        <taxon>Ciliophora</taxon>
        <taxon>Intramacronucleata</taxon>
        <taxon>Oligohymenophorea</taxon>
        <taxon>Hymenostomatida</taxon>
        <taxon>Ophryoglenina</taxon>
        <taxon>Ichthyophthirius</taxon>
    </lineage>
</organism>
<keyword evidence="1" id="KW-0805">Transcription regulation</keyword>
<dbReference type="Pfam" id="PF00856">
    <property type="entry name" value="SET"/>
    <property type="match status" value="1"/>
</dbReference>
<evidence type="ECO:0000256" key="1">
    <source>
        <dbReference type="ARBA" id="ARBA00023015"/>
    </source>
</evidence>
<dbReference type="GO" id="GO:0005634">
    <property type="term" value="C:nucleus"/>
    <property type="evidence" value="ECO:0007669"/>
    <property type="project" value="TreeGrafter"/>
</dbReference>
<dbReference type="PROSITE" id="PS50280">
    <property type="entry name" value="SET"/>
    <property type="match status" value="1"/>
</dbReference>
<dbReference type="eggNOG" id="KOG1079">
    <property type="taxonomic scope" value="Eukaryota"/>
</dbReference>
<dbReference type="SUPFAM" id="SSF82199">
    <property type="entry name" value="SET domain"/>
    <property type="match status" value="1"/>
</dbReference>
<feature type="domain" description="SET" evidence="3">
    <location>
        <begin position="511"/>
        <end position="629"/>
    </location>
</feature>
<dbReference type="OrthoDB" id="6141102at2759"/>
<dbReference type="STRING" id="857967.G0R6J0"/>
<dbReference type="GO" id="GO:0003682">
    <property type="term" value="F:chromatin binding"/>
    <property type="evidence" value="ECO:0007669"/>
    <property type="project" value="TreeGrafter"/>
</dbReference>
<dbReference type="EC" id="2.1.1.43" evidence="4"/>
<gene>
    <name evidence="4" type="ORF">IMG5_205160</name>
</gene>
<accession>G0R6J0</accession>
<dbReference type="EMBL" id="GL984401">
    <property type="protein sequence ID" value="EGR26916.1"/>
    <property type="molecule type" value="Genomic_DNA"/>
</dbReference>
<evidence type="ECO:0000313" key="4">
    <source>
        <dbReference type="EMBL" id="EGR26916.1"/>
    </source>
</evidence>
<dbReference type="GO" id="GO:0046976">
    <property type="term" value="F:histone H3K27 methyltransferase activity"/>
    <property type="evidence" value="ECO:0007669"/>
    <property type="project" value="TreeGrafter"/>
</dbReference>
<dbReference type="GeneID" id="14902968"/>
<keyword evidence="4" id="KW-0489">Methyltransferase</keyword>
<dbReference type="OMA" id="VINIACV"/>
<evidence type="ECO:0000259" key="3">
    <source>
        <dbReference type="PROSITE" id="PS50280"/>
    </source>
</evidence>
<dbReference type="InterPro" id="IPR001214">
    <property type="entry name" value="SET_dom"/>
</dbReference>
<dbReference type="InterPro" id="IPR046341">
    <property type="entry name" value="SET_dom_sf"/>
</dbReference>
<dbReference type="PANTHER" id="PTHR45747">
    <property type="entry name" value="HISTONE-LYSINE N-METHYLTRANSFERASE E(Z)"/>
    <property type="match status" value="1"/>
</dbReference>
<name>G0R6J0_ICHMU</name>
<sequence length="661" mass="80059">MNFTMKKRNIYIQIKLEQDFKIQMKYKVNIYIFIFLIYKYIQQELNEFKENFISLQVQHVLKNIIKEIQQQYGMNFKIMNIFQKKIAQNTDFRIPQLWWKVFQEQNMLYLENKREEDEKRKKQKINPFKFSYFLCPICIQYNCMLHSDQDIQKNEIWSTFYDKNIPKYDLNQDRIIEFLQNNEPFDYVSRVKCIEESQCFRNKKSKNVLLNNFFQERRKWLNSLLYFCETYFILNCCFITKLINFVLKDNNRVTCKEINDYIKAKGFYKYEDFKHEVDIYQESRQKLILQKNNENDTFIYTDEFIQKKFLEIPSQKNLINEQLNQLQGLLRHNYTPCFHAGLCDSKSNCVCNRNQDLIEKIKKRIDKIQILDKKQKDQQQKNNYQLQFEDSNISINSSFQQNENLDNSLYQQQTQINILYEDVISKQIHECEKYCGCVCYCRYKKNNKNGCNCYHDMTCKNEKDCLCRKNNRECDPDLCRCFCQRNARTIQKFKMNLYYCSNSQIFYNCKPKLLLGKSLVCDGLGVYAGQDFLKNQYIGNYVGEIINEKQGNIRQKVQQPQGISYLFMLNKETDVDSFRYGNKTRFINHNSGSMANAKVDIVFCKGINNVRFNANQIILKGQEIFFDYNKNYTIEWMKTFNKHFDKFEREEKKEKINYQYI</sequence>